<dbReference type="Pfam" id="PF21274">
    <property type="entry name" value="Rng_hyd_C"/>
    <property type="match status" value="1"/>
</dbReference>
<evidence type="ECO:0000313" key="2">
    <source>
        <dbReference type="EMBL" id="SFO62080.1"/>
    </source>
</evidence>
<protein>
    <submittedName>
        <fullName evidence="2">Uncharacterized protein</fullName>
    </submittedName>
</protein>
<keyword evidence="3" id="KW-1185">Reference proteome</keyword>
<dbReference type="STRING" id="260086.SAMN05216207_11155"/>
<dbReference type="Proteomes" id="UP000199614">
    <property type="component" value="Unassembled WGS sequence"/>
</dbReference>
<reference evidence="2 3" key="1">
    <citation type="submission" date="2016-10" db="EMBL/GenBank/DDBJ databases">
        <authorList>
            <person name="de Groot N.N."/>
        </authorList>
    </citation>
    <scope>NUCLEOTIDE SEQUENCE [LARGE SCALE GENOMIC DNA]</scope>
    <source>
        <strain evidence="2 3">CGMCC 4.1877</strain>
    </source>
</reference>
<dbReference type="Gene3D" id="3.10.450.50">
    <property type="match status" value="1"/>
</dbReference>
<organism evidence="2 3">
    <name type="scientific">Pseudonocardia ammonioxydans</name>
    <dbReference type="NCBI Taxonomy" id="260086"/>
    <lineage>
        <taxon>Bacteria</taxon>
        <taxon>Bacillati</taxon>
        <taxon>Actinomycetota</taxon>
        <taxon>Actinomycetes</taxon>
        <taxon>Pseudonocardiales</taxon>
        <taxon>Pseudonocardiaceae</taxon>
        <taxon>Pseudonocardia</taxon>
    </lineage>
</organism>
<dbReference type="Gene3D" id="3.40.30.120">
    <property type="match status" value="1"/>
</dbReference>
<dbReference type="SUPFAM" id="SSF54427">
    <property type="entry name" value="NTF2-like"/>
    <property type="match status" value="1"/>
</dbReference>
<feature type="region of interest" description="Disordered" evidence="1">
    <location>
        <begin position="1"/>
        <end position="36"/>
    </location>
</feature>
<dbReference type="InterPro" id="IPR032710">
    <property type="entry name" value="NTF2-like_dom_sf"/>
</dbReference>
<accession>A0A1I5IP65</accession>
<evidence type="ECO:0000313" key="3">
    <source>
        <dbReference type="Proteomes" id="UP000199614"/>
    </source>
</evidence>
<proteinExistence type="predicted"/>
<dbReference type="EMBL" id="FOUY01000115">
    <property type="protein sequence ID" value="SFO62080.1"/>
    <property type="molecule type" value="Genomic_DNA"/>
</dbReference>
<dbReference type="RefSeq" id="WP_177238890.1">
    <property type="nucleotide sequence ID" value="NZ_FOUY01000115.1"/>
</dbReference>
<sequence length="251" mass="28131">MLELGQRYTSGAVLDDGTDWPEPDRDPELYHQPTTHPGAKLPRAWLQHGARRVSILDLCGMSRWTLITGIGGAPWRDAAVVVAAELSTELDVRTIGLRCEYEDVYGDWARQRDDSDAGCLLIRPDGHVAWRRADLDTDPRLSLREAVTTVLAHSIDEITQTFANIATIVSAVQHDYAYLNFVHEGYTVVVEGTSSGRTADGTEWQAGLTHAARWCDVFEIRDHRIQRLFIYLDPDYAGADTARCPWLTQPE</sequence>
<dbReference type="AlphaFoldDB" id="A0A1I5IP65"/>
<evidence type="ECO:0000256" key="1">
    <source>
        <dbReference type="SAM" id="MobiDB-lite"/>
    </source>
</evidence>
<gene>
    <name evidence="2" type="ORF">SAMN05216207_11155</name>
</gene>
<name>A0A1I5IP65_PSUAM</name>